<dbReference type="InParanoid" id="D0N0K1"/>
<dbReference type="Proteomes" id="UP000006643">
    <property type="component" value="Unassembled WGS sequence"/>
</dbReference>
<gene>
    <name evidence="2" type="ORF">PITG_04102</name>
</gene>
<name>D0N0K1_PHYIT</name>
<dbReference type="EMBL" id="DS028122">
    <property type="protein sequence ID" value="EEY67164.1"/>
    <property type="molecule type" value="Genomic_DNA"/>
</dbReference>
<dbReference type="VEuPathDB" id="FungiDB:PITG_04102"/>
<dbReference type="OMA" id="ISHECAE"/>
<dbReference type="AlphaFoldDB" id="D0N0K1"/>
<reference evidence="3" key="1">
    <citation type="journal article" date="2009" name="Nature">
        <title>Genome sequence and analysis of the Irish potato famine pathogen Phytophthora infestans.</title>
        <authorList>
            <consortium name="The Broad Institute Genome Sequencing Platform"/>
            <person name="Haas B.J."/>
            <person name="Kamoun S."/>
            <person name="Zody M.C."/>
            <person name="Jiang R.H."/>
            <person name="Handsaker R.E."/>
            <person name="Cano L.M."/>
            <person name="Grabherr M."/>
            <person name="Kodira C.D."/>
            <person name="Raffaele S."/>
            <person name="Torto-Alalibo T."/>
            <person name="Bozkurt T.O."/>
            <person name="Ah-Fong A.M."/>
            <person name="Alvarado L."/>
            <person name="Anderson V.L."/>
            <person name="Armstrong M.R."/>
            <person name="Avrova A."/>
            <person name="Baxter L."/>
            <person name="Beynon J."/>
            <person name="Boevink P.C."/>
            <person name="Bollmann S.R."/>
            <person name="Bos J.I."/>
            <person name="Bulone V."/>
            <person name="Cai G."/>
            <person name="Cakir C."/>
            <person name="Carrington J.C."/>
            <person name="Chawner M."/>
            <person name="Conti L."/>
            <person name="Costanzo S."/>
            <person name="Ewan R."/>
            <person name="Fahlgren N."/>
            <person name="Fischbach M.A."/>
            <person name="Fugelstad J."/>
            <person name="Gilroy E.M."/>
            <person name="Gnerre S."/>
            <person name="Green P.J."/>
            <person name="Grenville-Briggs L.J."/>
            <person name="Griffith J."/>
            <person name="Grunwald N.J."/>
            <person name="Horn K."/>
            <person name="Horner N.R."/>
            <person name="Hu C.H."/>
            <person name="Huitema E."/>
            <person name="Jeong D.H."/>
            <person name="Jones A.M."/>
            <person name="Jones J.D."/>
            <person name="Jones R.W."/>
            <person name="Karlsson E.K."/>
            <person name="Kunjeti S.G."/>
            <person name="Lamour K."/>
            <person name="Liu Z."/>
            <person name="Ma L."/>
            <person name="Maclean D."/>
            <person name="Chibucos M.C."/>
            <person name="McDonald H."/>
            <person name="McWalters J."/>
            <person name="Meijer H.J."/>
            <person name="Morgan W."/>
            <person name="Morris P.F."/>
            <person name="Munro C.A."/>
            <person name="O'Neill K."/>
            <person name="Ospina-Giraldo M."/>
            <person name="Pinzon A."/>
            <person name="Pritchard L."/>
            <person name="Ramsahoye B."/>
            <person name="Ren Q."/>
            <person name="Restrepo S."/>
            <person name="Roy S."/>
            <person name="Sadanandom A."/>
            <person name="Savidor A."/>
            <person name="Schornack S."/>
            <person name="Schwartz D.C."/>
            <person name="Schumann U.D."/>
            <person name="Schwessinger B."/>
            <person name="Seyer L."/>
            <person name="Sharpe T."/>
            <person name="Silvar C."/>
            <person name="Song J."/>
            <person name="Studholme D.J."/>
            <person name="Sykes S."/>
            <person name="Thines M."/>
            <person name="van de Vondervoort P.J."/>
            <person name="Phuntumart V."/>
            <person name="Wawra S."/>
            <person name="Weide R."/>
            <person name="Win J."/>
            <person name="Young C."/>
            <person name="Zhou S."/>
            <person name="Fry W."/>
            <person name="Meyers B.C."/>
            <person name="van West P."/>
            <person name="Ristaino J."/>
            <person name="Govers F."/>
            <person name="Birch P.R."/>
            <person name="Whisson S.C."/>
            <person name="Judelson H.S."/>
            <person name="Nusbaum C."/>
        </authorList>
    </citation>
    <scope>NUCLEOTIDE SEQUENCE [LARGE SCALE GENOMIC DNA]</scope>
    <source>
        <strain evidence="3">T30-4</strain>
    </source>
</reference>
<proteinExistence type="predicted"/>
<organism evidence="2 3">
    <name type="scientific">Phytophthora infestans (strain T30-4)</name>
    <name type="common">Potato late blight agent</name>
    <dbReference type="NCBI Taxonomy" id="403677"/>
    <lineage>
        <taxon>Eukaryota</taxon>
        <taxon>Sar</taxon>
        <taxon>Stramenopiles</taxon>
        <taxon>Oomycota</taxon>
        <taxon>Peronosporomycetes</taxon>
        <taxon>Peronosporales</taxon>
        <taxon>Peronosporaceae</taxon>
        <taxon>Phytophthora</taxon>
    </lineage>
</organism>
<dbReference type="GeneID" id="9479518"/>
<dbReference type="OrthoDB" id="413122at2759"/>
<feature type="compositionally biased region" description="Basic and acidic residues" evidence="1">
    <location>
        <begin position="242"/>
        <end position="255"/>
    </location>
</feature>
<evidence type="ECO:0000313" key="2">
    <source>
        <dbReference type="EMBL" id="EEY67164.1"/>
    </source>
</evidence>
<dbReference type="RefSeq" id="XP_002905812.1">
    <property type="nucleotide sequence ID" value="XM_002905766.1"/>
</dbReference>
<accession>D0N0K1</accession>
<dbReference type="KEGG" id="pif:PITG_04102"/>
<protein>
    <submittedName>
        <fullName evidence="2">Uncharacterized protein</fullName>
    </submittedName>
</protein>
<sequence>MKISHECAEQVRQKEQARQARYYNRRARMTRVFSTGDRVWMYRPPRGTKATKLVHVWIGPLRIIEPAGYDNYVVRREDQNEEPEEFIAHLEYEEQHADDTPAGTFARATTAPVRAASAPAGSKRSRTTVAGTDVWGESGGKLVEIRRRRRRNKAGQYVLELELRPVGRECRETTGESTRWVSIIEYDKYFQDDLSEECTLARSQLQRAKGATKGRKESNGFNGHTVRTEIADGEPSRPVALDGRKSKDYRETENK</sequence>
<keyword evidence="3" id="KW-1185">Reference proteome</keyword>
<dbReference type="HOGENOM" id="CLU_1091801_0_0_1"/>
<feature type="region of interest" description="Disordered" evidence="1">
    <location>
        <begin position="207"/>
        <end position="255"/>
    </location>
</feature>
<evidence type="ECO:0000256" key="1">
    <source>
        <dbReference type="SAM" id="MobiDB-lite"/>
    </source>
</evidence>
<evidence type="ECO:0000313" key="3">
    <source>
        <dbReference type="Proteomes" id="UP000006643"/>
    </source>
</evidence>